<organism evidence="1 2">
    <name type="scientific">Gossypium australe</name>
    <dbReference type="NCBI Taxonomy" id="47621"/>
    <lineage>
        <taxon>Eukaryota</taxon>
        <taxon>Viridiplantae</taxon>
        <taxon>Streptophyta</taxon>
        <taxon>Embryophyta</taxon>
        <taxon>Tracheophyta</taxon>
        <taxon>Spermatophyta</taxon>
        <taxon>Magnoliopsida</taxon>
        <taxon>eudicotyledons</taxon>
        <taxon>Gunneridae</taxon>
        <taxon>Pentapetalae</taxon>
        <taxon>rosids</taxon>
        <taxon>malvids</taxon>
        <taxon>Malvales</taxon>
        <taxon>Malvaceae</taxon>
        <taxon>Malvoideae</taxon>
        <taxon>Gossypium</taxon>
    </lineage>
</organism>
<reference evidence="2" key="1">
    <citation type="journal article" date="2019" name="Plant Biotechnol. J.">
        <title>Genome sequencing of the Australian wild diploid species Gossypium australe highlights disease resistance and delayed gland morphogenesis.</title>
        <authorList>
            <person name="Cai Y."/>
            <person name="Cai X."/>
            <person name="Wang Q."/>
            <person name="Wang P."/>
            <person name="Zhang Y."/>
            <person name="Cai C."/>
            <person name="Xu Y."/>
            <person name="Wang K."/>
            <person name="Zhou Z."/>
            <person name="Wang C."/>
            <person name="Geng S."/>
            <person name="Li B."/>
            <person name="Dong Q."/>
            <person name="Hou Y."/>
            <person name="Wang H."/>
            <person name="Ai P."/>
            <person name="Liu Z."/>
            <person name="Yi F."/>
            <person name="Sun M."/>
            <person name="An G."/>
            <person name="Cheng J."/>
            <person name="Zhang Y."/>
            <person name="Shi Q."/>
            <person name="Xie Y."/>
            <person name="Shi X."/>
            <person name="Chang Y."/>
            <person name="Huang F."/>
            <person name="Chen Y."/>
            <person name="Hong S."/>
            <person name="Mi L."/>
            <person name="Sun Q."/>
            <person name="Zhang L."/>
            <person name="Zhou B."/>
            <person name="Peng R."/>
            <person name="Zhang X."/>
            <person name="Liu F."/>
        </authorList>
    </citation>
    <scope>NUCLEOTIDE SEQUENCE [LARGE SCALE GENOMIC DNA]</scope>
    <source>
        <strain evidence="2">cv. PA1801</strain>
    </source>
</reference>
<proteinExistence type="predicted"/>
<dbReference type="Gene3D" id="2.40.70.10">
    <property type="entry name" value="Acid Proteases"/>
    <property type="match status" value="1"/>
</dbReference>
<protein>
    <submittedName>
        <fullName evidence="1">Aspartic peptidase</fullName>
    </submittedName>
</protein>
<name>A0A5B6X043_9ROSI</name>
<dbReference type="PANTHER" id="PTHR33067">
    <property type="entry name" value="RNA-DIRECTED DNA POLYMERASE-RELATED"/>
    <property type="match status" value="1"/>
</dbReference>
<evidence type="ECO:0000313" key="1">
    <source>
        <dbReference type="EMBL" id="KAA3487559.1"/>
    </source>
</evidence>
<dbReference type="CDD" id="cd00303">
    <property type="entry name" value="retropepsin_like"/>
    <property type="match status" value="1"/>
</dbReference>
<dbReference type="AlphaFoldDB" id="A0A5B6X043"/>
<dbReference type="OrthoDB" id="1304512at2759"/>
<sequence length="264" mass="30070">MEKQPQQVEGRQPPSFPQRFQKLKQDFQFKKILGRPEATSYQHTTGESIGTNAQLCKDILSKKHIIREFEIVALTEGCTTKLMRKLPPKLKDPGSFTILCSIGNHYVRKALCDLGASINLMPMFVFKKLGMGKARPTTVTLQLAGRSYAHPEGKIEYVLVSVEKFIFLANFIILECEVDKEVPTIFGRHFLATEDPPSLELKPLSLHLKYTYLGYNNMLLAQLLDILKRSRKALGWIIVNIKGINSTICMHKILLEDWHDNSIE</sequence>
<evidence type="ECO:0000313" key="2">
    <source>
        <dbReference type="Proteomes" id="UP000325315"/>
    </source>
</evidence>
<comment type="caution">
    <text evidence="1">The sequence shown here is derived from an EMBL/GenBank/DDBJ whole genome shotgun (WGS) entry which is preliminary data.</text>
</comment>
<gene>
    <name evidence="1" type="ORF">EPI10_031376</name>
</gene>
<dbReference type="Proteomes" id="UP000325315">
    <property type="component" value="Unassembled WGS sequence"/>
</dbReference>
<keyword evidence="2" id="KW-1185">Reference proteome</keyword>
<dbReference type="EMBL" id="SMMG02000001">
    <property type="protein sequence ID" value="KAA3487559.1"/>
    <property type="molecule type" value="Genomic_DNA"/>
</dbReference>
<dbReference type="InterPro" id="IPR021109">
    <property type="entry name" value="Peptidase_aspartic_dom_sf"/>
</dbReference>
<accession>A0A5B6X043</accession>
<dbReference type="PANTHER" id="PTHR33067:SF32">
    <property type="entry name" value="ASPARTIC PEPTIDASE DDI1-TYPE DOMAIN-CONTAINING PROTEIN"/>
    <property type="match status" value="1"/>
</dbReference>